<dbReference type="EMBL" id="MLYV02001069">
    <property type="protein sequence ID" value="PSR73548.1"/>
    <property type="molecule type" value="Genomic_DNA"/>
</dbReference>
<accession>A0A2R6NME4</accession>
<sequence length="55" mass="6183">MTSLLAFQVPPPVLCHSRNTLLLCLEFRDTFKFVATTQGVSQLRFIESNESAPDL</sequence>
<gene>
    <name evidence="1" type="ORF">PHLCEN_2v10467</name>
</gene>
<dbReference type="AlphaFoldDB" id="A0A2R6NME4"/>
<organism evidence="1 2">
    <name type="scientific">Hermanssonia centrifuga</name>
    <dbReference type="NCBI Taxonomy" id="98765"/>
    <lineage>
        <taxon>Eukaryota</taxon>
        <taxon>Fungi</taxon>
        <taxon>Dikarya</taxon>
        <taxon>Basidiomycota</taxon>
        <taxon>Agaricomycotina</taxon>
        <taxon>Agaricomycetes</taxon>
        <taxon>Polyporales</taxon>
        <taxon>Meruliaceae</taxon>
        <taxon>Hermanssonia</taxon>
    </lineage>
</organism>
<evidence type="ECO:0000313" key="1">
    <source>
        <dbReference type="EMBL" id="PSR73548.1"/>
    </source>
</evidence>
<protein>
    <submittedName>
        <fullName evidence="1">Uncharacterized protein</fullName>
    </submittedName>
</protein>
<dbReference type="Proteomes" id="UP000186601">
    <property type="component" value="Unassembled WGS sequence"/>
</dbReference>
<name>A0A2R6NME4_9APHY</name>
<comment type="caution">
    <text evidence="1">The sequence shown here is derived from an EMBL/GenBank/DDBJ whole genome shotgun (WGS) entry which is preliminary data.</text>
</comment>
<evidence type="ECO:0000313" key="2">
    <source>
        <dbReference type="Proteomes" id="UP000186601"/>
    </source>
</evidence>
<reference evidence="1 2" key="1">
    <citation type="submission" date="2018-02" db="EMBL/GenBank/DDBJ databases">
        <title>Genome sequence of the basidiomycete white-rot fungus Phlebia centrifuga.</title>
        <authorList>
            <person name="Granchi Z."/>
            <person name="Peng M."/>
            <person name="de Vries R.P."/>
            <person name="Hilden K."/>
            <person name="Makela M.R."/>
            <person name="Grigoriev I."/>
            <person name="Riley R."/>
        </authorList>
    </citation>
    <scope>NUCLEOTIDE SEQUENCE [LARGE SCALE GENOMIC DNA]</scope>
    <source>
        <strain evidence="1 2">FBCC195</strain>
    </source>
</reference>
<proteinExistence type="predicted"/>
<keyword evidence="2" id="KW-1185">Reference proteome</keyword>